<dbReference type="EMBL" id="PFDW01000012">
    <property type="protein sequence ID" value="PJE58469.1"/>
    <property type="molecule type" value="Genomic_DNA"/>
</dbReference>
<name>A0A2M8KEX2_9BACT</name>
<evidence type="ECO:0000256" key="8">
    <source>
        <dbReference type="HAMAP-Rule" id="MF_01152"/>
    </source>
</evidence>
<comment type="cofactor">
    <cofactor evidence="8">
        <name>Zn(2+)</name>
        <dbReference type="ChEBI" id="CHEBI:29105"/>
    </cofactor>
    <text evidence="8">Binds 2 Zn(2+) ions per monomer.</text>
</comment>
<dbReference type="GO" id="GO:0005737">
    <property type="term" value="C:cytoplasm"/>
    <property type="evidence" value="ECO:0007669"/>
    <property type="project" value="UniProtKB-SubCell"/>
</dbReference>
<evidence type="ECO:0000256" key="7">
    <source>
        <dbReference type="ARBA" id="ARBA00067609"/>
    </source>
</evidence>
<feature type="binding site" evidence="8">
    <location>
        <position position="182"/>
    </location>
    <ligand>
        <name>Zn(2+)</name>
        <dbReference type="ChEBI" id="CHEBI:29105"/>
        <label>2</label>
    </ligand>
</feature>
<dbReference type="CDD" id="cd06257">
    <property type="entry name" value="DnaJ"/>
    <property type="match status" value="1"/>
</dbReference>
<evidence type="ECO:0000256" key="9">
    <source>
        <dbReference type="PROSITE-ProRule" id="PRU00546"/>
    </source>
</evidence>
<evidence type="ECO:0000256" key="1">
    <source>
        <dbReference type="ARBA" id="ARBA00022723"/>
    </source>
</evidence>
<dbReference type="GO" id="GO:0051082">
    <property type="term" value="F:unfolded protein binding"/>
    <property type="evidence" value="ECO:0007669"/>
    <property type="project" value="UniProtKB-UniRule"/>
</dbReference>
<dbReference type="GO" id="GO:0042026">
    <property type="term" value="P:protein refolding"/>
    <property type="evidence" value="ECO:0007669"/>
    <property type="project" value="TreeGrafter"/>
</dbReference>
<comment type="subcellular location">
    <subcellularLocation>
        <location evidence="8">Cytoplasm</location>
    </subcellularLocation>
</comment>
<dbReference type="FunFam" id="2.10.230.10:FF:000002">
    <property type="entry name" value="Molecular chaperone DnaJ"/>
    <property type="match status" value="1"/>
</dbReference>
<gene>
    <name evidence="8" type="primary">dnaJ</name>
    <name evidence="12" type="ORF">COU81_00630</name>
</gene>
<dbReference type="HAMAP" id="MF_01152">
    <property type="entry name" value="DnaJ"/>
    <property type="match status" value="1"/>
</dbReference>
<keyword evidence="2 8" id="KW-0677">Repeat</keyword>
<dbReference type="InterPro" id="IPR001305">
    <property type="entry name" value="HSP_DnaJ_Cys-rich_dom"/>
</dbReference>
<dbReference type="Gene3D" id="1.10.287.110">
    <property type="entry name" value="DnaJ domain"/>
    <property type="match status" value="1"/>
</dbReference>
<dbReference type="PROSITE" id="PS00636">
    <property type="entry name" value="DNAJ_1"/>
    <property type="match status" value="1"/>
</dbReference>
<feature type="repeat" description="CXXCXGXG motif" evidence="8">
    <location>
        <begin position="182"/>
        <end position="189"/>
    </location>
</feature>
<evidence type="ECO:0000256" key="6">
    <source>
        <dbReference type="ARBA" id="ARBA00061004"/>
    </source>
</evidence>
<feature type="repeat" description="CXXCXGXG motif" evidence="8">
    <location>
        <begin position="165"/>
        <end position="172"/>
    </location>
</feature>
<dbReference type="GO" id="GO:0031072">
    <property type="term" value="F:heat shock protein binding"/>
    <property type="evidence" value="ECO:0007669"/>
    <property type="project" value="InterPro"/>
</dbReference>
<feature type="zinc finger region" description="CR-type" evidence="9">
    <location>
        <begin position="152"/>
        <end position="234"/>
    </location>
</feature>
<dbReference type="InterPro" id="IPR036869">
    <property type="entry name" value="J_dom_sf"/>
</dbReference>
<keyword evidence="8" id="KW-0963">Cytoplasm</keyword>
<dbReference type="GO" id="GO:0006260">
    <property type="term" value="P:DNA replication"/>
    <property type="evidence" value="ECO:0007669"/>
    <property type="project" value="UniProtKB-KW"/>
</dbReference>
<dbReference type="AlphaFoldDB" id="A0A2M8KEX2"/>
<dbReference type="CDD" id="cd10747">
    <property type="entry name" value="DnaJ_C"/>
    <property type="match status" value="1"/>
</dbReference>
<dbReference type="GO" id="GO:0005524">
    <property type="term" value="F:ATP binding"/>
    <property type="evidence" value="ECO:0007669"/>
    <property type="project" value="InterPro"/>
</dbReference>
<comment type="similarity">
    <text evidence="6 8">Belongs to the DnaJ family.</text>
</comment>
<feature type="binding site" evidence="8">
    <location>
        <position position="225"/>
    </location>
    <ligand>
        <name>Zn(2+)</name>
        <dbReference type="ChEBI" id="CHEBI:29105"/>
        <label>1</label>
    </ligand>
</feature>
<organism evidence="12 13">
    <name type="scientific">Candidatus Portnoybacteria bacterium CG10_big_fil_rev_8_21_14_0_10_36_7</name>
    <dbReference type="NCBI Taxonomy" id="1974812"/>
    <lineage>
        <taxon>Bacteria</taxon>
        <taxon>Candidatus Portnoyibacteriota</taxon>
    </lineage>
</organism>
<comment type="domain">
    <text evidence="8">The J domain is necessary and sufficient to stimulate DnaK ATPase activity. Zinc center 1 plays an important role in the autonomous, DnaK-independent chaperone activity of DnaJ. Zinc center 2 is essential for interaction with DnaK and for DnaJ activity.</text>
</comment>
<dbReference type="SUPFAM" id="SSF49493">
    <property type="entry name" value="HSP40/DnaJ peptide-binding domain"/>
    <property type="match status" value="2"/>
</dbReference>
<dbReference type="InterPro" id="IPR001623">
    <property type="entry name" value="DnaJ_domain"/>
</dbReference>
<evidence type="ECO:0000256" key="3">
    <source>
        <dbReference type="ARBA" id="ARBA00022771"/>
    </source>
</evidence>
<feature type="binding site" evidence="8">
    <location>
        <position position="222"/>
    </location>
    <ligand>
        <name>Zn(2+)</name>
        <dbReference type="ChEBI" id="CHEBI:29105"/>
        <label>1</label>
    </ligand>
</feature>
<dbReference type="PROSITE" id="PS51188">
    <property type="entry name" value="ZF_CR"/>
    <property type="match status" value="1"/>
</dbReference>
<evidence type="ECO:0000256" key="2">
    <source>
        <dbReference type="ARBA" id="ARBA00022737"/>
    </source>
</evidence>
<dbReference type="PRINTS" id="PR00625">
    <property type="entry name" value="JDOMAIN"/>
</dbReference>
<evidence type="ECO:0000256" key="4">
    <source>
        <dbReference type="ARBA" id="ARBA00022833"/>
    </source>
</evidence>
<dbReference type="SUPFAM" id="SSF57938">
    <property type="entry name" value="DnaJ/Hsp40 cysteine-rich domain"/>
    <property type="match status" value="1"/>
</dbReference>
<feature type="domain" description="J" evidence="10">
    <location>
        <begin position="4"/>
        <end position="66"/>
    </location>
</feature>
<dbReference type="GO" id="GO:0009408">
    <property type="term" value="P:response to heat"/>
    <property type="evidence" value="ECO:0007669"/>
    <property type="project" value="InterPro"/>
</dbReference>
<proteinExistence type="inferred from homology"/>
<dbReference type="PANTHER" id="PTHR43096">
    <property type="entry name" value="DNAJ HOMOLOG 1, MITOCHONDRIAL-RELATED"/>
    <property type="match status" value="1"/>
</dbReference>
<reference evidence="13" key="1">
    <citation type="submission" date="2017-09" db="EMBL/GenBank/DDBJ databases">
        <title>Depth-based differentiation of microbial function through sediment-hosted aquifers and enrichment of novel symbionts in the deep terrestrial subsurface.</title>
        <authorList>
            <person name="Probst A.J."/>
            <person name="Ladd B."/>
            <person name="Jarett J.K."/>
            <person name="Geller-Mcgrath D.E."/>
            <person name="Sieber C.M.K."/>
            <person name="Emerson J.B."/>
            <person name="Anantharaman K."/>
            <person name="Thomas B.C."/>
            <person name="Malmstrom R."/>
            <person name="Stieglmeier M."/>
            <person name="Klingl A."/>
            <person name="Woyke T."/>
            <person name="Ryan C.M."/>
            <person name="Banfield J.F."/>
        </authorList>
    </citation>
    <scope>NUCLEOTIDE SEQUENCE [LARGE SCALE GENOMIC DNA]</scope>
</reference>
<dbReference type="Pfam" id="PF01556">
    <property type="entry name" value="DnaJ_C"/>
    <property type="match status" value="1"/>
</dbReference>
<feature type="binding site" evidence="8">
    <location>
        <position position="211"/>
    </location>
    <ligand>
        <name>Zn(2+)</name>
        <dbReference type="ChEBI" id="CHEBI:29105"/>
        <label>2</label>
    </ligand>
</feature>
<dbReference type="PANTHER" id="PTHR43096:SF52">
    <property type="entry name" value="DNAJ HOMOLOG 1, MITOCHONDRIAL-RELATED"/>
    <property type="match status" value="1"/>
</dbReference>
<dbReference type="Gene3D" id="2.60.260.20">
    <property type="entry name" value="Urease metallochaperone UreE, N-terminal domain"/>
    <property type="match status" value="2"/>
</dbReference>
<keyword evidence="8" id="KW-0235">DNA replication</keyword>
<feature type="binding site" evidence="8">
    <location>
        <position position="165"/>
    </location>
    <ligand>
        <name>Zn(2+)</name>
        <dbReference type="ChEBI" id="CHEBI:29105"/>
        <label>1</label>
    </ligand>
</feature>
<dbReference type="CDD" id="cd10719">
    <property type="entry name" value="DnaJ_zf"/>
    <property type="match status" value="1"/>
</dbReference>
<dbReference type="FunFam" id="2.60.260.20:FF:000005">
    <property type="entry name" value="Chaperone protein dnaJ 1, mitochondrial"/>
    <property type="match status" value="1"/>
</dbReference>
<evidence type="ECO:0000259" key="11">
    <source>
        <dbReference type="PROSITE" id="PS51188"/>
    </source>
</evidence>
<comment type="function">
    <text evidence="8">Participates actively in the response to hyperosmotic and heat shock by preventing the aggregation of stress-denatured proteins and by disaggregating proteins, also in an autonomous, DnaK-independent fashion. Unfolded proteins bind initially to DnaJ; upon interaction with the DnaJ-bound protein, DnaK hydrolyzes its bound ATP, resulting in the formation of a stable complex. GrpE releases ADP from DnaK; ATP binding to DnaK triggers the release of the substrate protein, thus completing the reaction cycle. Several rounds of ATP-dependent interactions between DnaJ, DnaK and GrpE are required for fully efficient folding. Also involved, together with DnaK and GrpE, in the DNA replication of plasmids through activation of initiation proteins.</text>
</comment>
<dbReference type="Pfam" id="PF00226">
    <property type="entry name" value="DnaJ"/>
    <property type="match status" value="1"/>
</dbReference>
<keyword evidence="3 8" id="KW-0863">Zinc-finger</keyword>
<dbReference type="SUPFAM" id="SSF46565">
    <property type="entry name" value="Chaperone J-domain"/>
    <property type="match status" value="1"/>
</dbReference>
<dbReference type="InterPro" id="IPR012724">
    <property type="entry name" value="DnaJ"/>
</dbReference>
<dbReference type="SMART" id="SM00271">
    <property type="entry name" value="DnaJ"/>
    <property type="match status" value="1"/>
</dbReference>
<dbReference type="InterPro" id="IPR002939">
    <property type="entry name" value="DnaJ_C"/>
</dbReference>
<feature type="binding site" evidence="8">
    <location>
        <position position="208"/>
    </location>
    <ligand>
        <name>Zn(2+)</name>
        <dbReference type="ChEBI" id="CHEBI:29105"/>
        <label>2</label>
    </ligand>
</feature>
<accession>A0A2M8KEX2</accession>
<keyword evidence="4 8" id="KW-0862">Zinc</keyword>
<keyword evidence="1 8" id="KW-0479">Metal-binding</keyword>
<evidence type="ECO:0000259" key="10">
    <source>
        <dbReference type="PROSITE" id="PS50076"/>
    </source>
</evidence>
<feature type="repeat" description="CXXCXGXG motif" evidence="8">
    <location>
        <begin position="222"/>
        <end position="229"/>
    </location>
</feature>
<dbReference type="Pfam" id="PF00684">
    <property type="entry name" value="DnaJ_CXXCXGXG"/>
    <property type="match status" value="1"/>
</dbReference>
<comment type="caution">
    <text evidence="12">The sequence shown here is derived from an EMBL/GenBank/DDBJ whole genome shotgun (WGS) entry which is preliminary data.</text>
</comment>
<sequence>MAQDYYEILGVQKGASDEEIKRAYRRLAHQYHPDKQGGDEKKFKEINQAYQALGDAQRRSQYDQFGENYEQMRGAGGQGAGGHEDFSSFGDVFEFFRQSGGARTGQQGGAEEFDLGDLFGGIFGGGRGQGGTRRGKDIDIDVELNLEEVAVGVKKEFTMRKVVKCTECNGSGAQKNTDLKTCSGCKGQGKVRQSRGSGFLSFSQVIVCPECHGVGKKPEKSCTKCGGSGVNKELVNLSIDIPSGIDNGETLKMTGQGEAVTRGGQAGDLYINVHVKPHKNFTRHGVDLYREEVISFTQAGLGDKIDVPTLDGTVKLEIPAGVQSGTLISLKGKGITRGSKKGNILVKIKIHTPTRLSKKAKALLEELGREI</sequence>
<comment type="subunit">
    <text evidence="8">Homodimer.</text>
</comment>
<keyword evidence="8" id="KW-0346">Stress response</keyword>
<dbReference type="InterPro" id="IPR008971">
    <property type="entry name" value="HSP40/DnaJ_pept-bd"/>
</dbReference>
<dbReference type="PROSITE" id="PS50076">
    <property type="entry name" value="DNAJ_2"/>
    <property type="match status" value="1"/>
</dbReference>
<protein>
    <recommendedName>
        <fullName evidence="7 8">Chaperone protein DnaJ</fullName>
    </recommendedName>
</protein>
<evidence type="ECO:0000256" key="5">
    <source>
        <dbReference type="ARBA" id="ARBA00023186"/>
    </source>
</evidence>
<feature type="repeat" description="CXXCXGXG motif" evidence="8">
    <location>
        <begin position="208"/>
        <end position="215"/>
    </location>
</feature>
<evidence type="ECO:0000313" key="13">
    <source>
        <dbReference type="Proteomes" id="UP000231450"/>
    </source>
</evidence>
<dbReference type="Gene3D" id="2.10.230.10">
    <property type="entry name" value="Heat shock protein DnaJ, cysteine-rich domain"/>
    <property type="match status" value="1"/>
</dbReference>
<evidence type="ECO:0000313" key="12">
    <source>
        <dbReference type="EMBL" id="PJE58469.1"/>
    </source>
</evidence>
<feature type="domain" description="CR-type" evidence="11">
    <location>
        <begin position="152"/>
        <end position="234"/>
    </location>
</feature>
<feature type="binding site" evidence="8">
    <location>
        <position position="168"/>
    </location>
    <ligand>
        <name>Zn(2+)</name>
        <dbReference type="ChEBI" id="CHEBI:29105"/>
        <label>1</label>
    </ligand>
</feature>
<feature type="binding site" evidence="8">
    <location>
        <position position="185"/>
    </location>
    <ligand>
        <name>Zn(2+)</name>
        <dbReference type="ChEBI" id="CHEBI:29105"/>
        <label>2</label>
    </ligand>
</feature>
<keyword evidence="5 8" id="KW-0143">Chaperone</keyword>
<dbReference type="InterPro" id="IPR036410">
    <property type="entry name" value="HSP_DnaJ_Cys-rich_dom_sf"/>
</dbReference>
<dbReference type="InterPro" id="IPR018253">
    <property type="entry name" value="DnaJ_domain_CS"/>
</dbReference>
<dbReference type="Proteomes" id="UP000231450">
    <property type="component" value="Unassembled WGS sequence"/>
</dbReference>
<dbReference type="GO" id="GO:0008270">
    <property type="term" value="F:zinc ion binding"/>
    <property type="evidence" value="ECO:0007669"/>
    <property type="project" value="UniProtKB-UniRule"/>
</dbReference>